<keyword evidence="9" id="KW-0282">Flagellum</keyword>
<dbReference type="InterPro" id="IPR007597">
    <property type="entry name" value="CheC"/>
</dbReference>
<comment type="similarity">
    <text evidence="2">Belongs to the FliN/MopA/SpaO family.</text>
</comment>
<dbReference type="Pfam" id="PF01052">
    <property type="entry name" value="FliMN_C"/>
    <property type="match status" value="1"/>
</dbReference>
<gene>
    <name evidence="9" type="ORF">TART1_1038</name>
</gene>
<dbReference type="InterPro" id="IPR001172">
    <property type="entry name" value="FliN_T3SS_HrcQb"/>
</dbReference>
<dbReference type="GO" id="GO:0071973">
    <property type="term" value="P:bacterial-type flagellum-dependent cell motility"/>
    <property type="evidence" value="ECO:0007669"/>
    <property type="project" value="InterPro"/>
</dbReference>
<dbReference type="GO" id="GO:0003774">
    <property type="term" value="F:cytoskeletal motor activity"/>
    <property type="evidence" value="ECO:0007669"/>
    <property type="project" value="InterPro"/>
</dbReference>
<dbReference type="GO" id="GO:0006935">
    <property type="term" value="P:chemotaxis"/>
    <property type="evidence" value="ECO:0007669"/>
    <property type="project" value="UniProtKB-KW"/>
</dbReference>
<feature type="domain" description="CheC-like protein" evidence="8">
    <location>
        <begin position="32"/>
        <end position="68"/>
    </location>
</feature>
<organism evidence="9 10">
    <name type="scientific">Trichococcus shcherbakoviae</name>
    <dbReference type="NCBI Taxonomy" id="2094020"/>
    <lineage>
        <taxon>Bacteria</taxon>
        <taxon>Bacillati</taxon>
        <taxon>Bacillota</taxon>
        <taxon>Bacilli</taxon>
        <taxon>Lactobacillales</taxon>
        <taxon>Carnobacteriaceae</taxon>
        <taxon>Trichococcus</taxon>
    </lineage>
</organism>
<dbReference type="Proteomes" id="UP000262072">
    <property type="component" value="Unassembled WGS sequence"/>
</dbReference>
<dbReference type="InterPro" id="IPR001543">
    <property type="entry name" value="FliN-like_C"/>
</dbReference>
<feature type="domain" description="Flagellar motor switch protein FliN-like C-terminal" evidence="7">
    <location>
        <begin position="274"/>
        <end position="344"/>
    </location>
</feature>
<dbReference type="InterPro" id="IPR028976">
    <property type="entry name" value="CheC-like_sf"/>
</dbReference>
<dbReference type="GO" id="GO:0005886">
    <property type="term" value="C:plasma membrane"/>
    <property type="evidence" value="ECO:0007669"/>
    <property type="project" value="UniProtKB-SubCell"/>
</dbReference>
<evidence type="ECO:0000256" key="5">
    <source>
        <dbReference type="ARBA" id="ARBA00022779"/>
    </source>
</evidence>
<dbReference type="NCBIfam" id="NF005995">
    <property type="entry name" value="PRK08119.1"/>
    <property type="match status" value="1"/>
</dbReference>
<evidence type="ECO:0000256" key="2">
    <source>
        <dbReference type="ARBA" id="ARBA00009226"/>
    </source>
</evidence>
<dbReference type="Pfam" id="PF04509">
    <property type="entry name" value="CheC"/>
    <property type="match status" value="2"/>
</dbReference>
<dbReference type="GO" id="GO:0009425">
    <property type="term" value="C:bacterial-type flagellum basal body"/>
    <property type="evidence" value="ECO:0007669"/>
    <property type="project" value="InterPro"/>
</dbReference>
<evidence type="ECO:0000256" key="4">
    <source>
        <dbReference type="ARBA" id="ARBA00022500"/>
    </source>
</evidence>
<evidence type="ECO:0000259" key="8">
    <source>
        <dbReference type="Pfam" id="PF04509"/>
    </source>
</evidence>
<reference evidence="10" key="1">
    <citation type="submission" date="2018-05" db="EMBL/GenBank/DDBJ databases">
        <authorList>
            <person name="Strepis N."/>
        </authorList>
    </citation>
    <scope>NUCLEOTIDE SEQUENCE [LARGE SCALE GENOMIC DNA]</scope>
</reference>
<dbReference type="InterPro" id="IPR036429">
    <property type="entry name" value="SpoA-like_sf"/>
</dbReference>
<evidence type="ECO:0000256" key="1">
    <source>
        <dbReference type="ARBA" id="ARBA00004413"/>
    </source>
</evidence>
<keyword evidence="9" id="KW-0969">Cilium</keyword>
<sequence>MSTEKLTQEEIDRMMSELTQAPVAASTTISQMERDIIGEVGNISMSQAATTLSEILGHKVHITTPQVFVKSIREVIDAAVKPKIITSIGFKKGLTGNNLLLMDAQDSVIIANLMMGGDGQVTSSELTELELSAVGEAMNQMMGSSATAMATMLGKMIDILPPEVHLVDDKEHFNVDIGVDNLKADVCLIAFQLEVEGILQSEIMQVFTMDAVKEITEIMLADQGEVLAPVERKHEERPAQPPLQPAVDVVPIQKPAFQELHKSDRQHLPQNLELILDVPLEFSVMLGESKKTIKDILSLGTGSVVELNKLTEEPLSIYVNGKRIAEGEVVVINENFGIRITNILSKEKRIETL</sequence>
<proteinExistence type="inferred from homology"/>
<name>A0A383TDP4_9LACT</name>
<dbReference type="AlphaFoldDB" id="A0A383TDP4"/>
<dbReference type="SUPFAM" id="SSF103039">
    <property type="entry name" value="CheC-like"/>
    <property type="match status" value="1"/>
</dbReference>
<dbReference type="GO" id="GO:0016787">
    <property type="term" value="F:hydrolase activity"/>
    <property type="evidence" value="ECO:0007669"/>
    <property type="project" value="InterPro"/>
</dbReference>
<dbReference type="PRINTS" id="PR00956">
    <property type="entry name" value="FLGMOTORFLIN"/>
</dbReference>
<dbReference type="NCBIfam" id="TIGR02480">
    <property type="entry name" value="fliN"/>
    <property type="match status" value="1"/>
</dbReference>
<keyword evidence="6" id="KW-0472">Membrane</keyword>
<dbReference type="InterPro" id="IPR012826">
    <property type="entry name" value="FliN"/>
</dbReference>
<keyword evidence="5" id="KW-0283">Flagellar rotation</keyword>
<comment type="subcellular location">
    <subcellularLocation>
        <location evidence="1">Cell membrane</location>
        <topology evidence="1">Peripheral membrane protein</topology>
        <orientation evidence="1">Cytoplasmic side</orientation>
    </subcellularLocation>
</comment>
<evidence type="ECO:0000259" key="7">
    <source>
        <dbReference type="Pfam" id="PF01052"/>
    </source>
</evidence>
<dbReference type="PANTHER" id="PTHR43484">
    <property type="match status" value="1"/>
</dbReference>
<evidence type="ECO:0000256" key="6">
    <source>
        <dbReference type="ARBA" id="ARBA00023136"/>
    </source>
</evidence>
<protein>
    <submittedName>
        <fullName evidence="9">Flagellar motor switch flin/type iii secretion hrcqb</fullName>
    </submittedName>
</protein>
<feature type="domain" description="CheC-like protein" evidence="8">
    <location>
        <begin position="129"/>
        <end position="165"/>
    </location>
</feature>
<dbReference type="Gene3D" id="3.40.1550.10">
    <property type="entry name" value="CheC-like"/>
    <property type="match status" value="1"/>
</dbReference>
<evidence type="ECO:0000313" key="10">
    <source>
        <dbReference type="Proteomes" id="UP000262072"/>
    </source>
</evidence>
<dbReference type="InterPro" id="IPR051469">
    <property type="entry name" value="FliN/MopA/SpaO"/>
</dbReference>
<dbReference type="OrthoDB" id="9773459at2"/>
<dbReference type="Gene3D" id="2.30.330.10">
    <property type="entry name" value="SpoA-like"/>
    <property type="match status" value="1"/>
</dbReference>
<dbReference type="CDD" id="cd17907">
    <property type="entry name" value="FliY_FliN-Y"/>
    <property type="match status" value="1"/>
</dbReference>
<dbReference type="EMBL" id="UNRR01000015">
    <property type="protein sequence ID" value="SYZ78255.1"/>
    <property type="molecule type" value="Genomic_DNA"/>
</dbReference>
<keyword evidence="9" id="KW-0966">Cell projection</keyword>
<evidence type="ECO:0000313" key="9">
    <source>
        <dbReference type="EMBL" id="SYZ78255.1"/>
    </source>
</evidence>
<dbReference type="SUPFAM" id="SSF101801">
    <property type="entry name" value="Surface presentation of antigens (SPOA)"/>
    <property type="match status" value="1"/>
</dbReference>
<accession>A0A383TDP4</accession>
<dbReference type="PANTHER" id="PTHR43484:SF1">
    <property type="entry name" value="FLAGELLAR MOTOR SWITCH PROTEIN FLIN"/>
    <property type="match status" value="1"/>
</dbReference>
<keyword evidence="3" id="KW-1003">Cell membrane</keyword>
<keyword evidence="4" id="KW-0145">Chemotaxis</keyword>
<evidence type="ECO:0000256" key="3">
    <source>
        <dbReference type="ARBA" id="ARBA00022475"/>
    </source>
</evidence>
<dbReference type="RefSeq" id="WP_119092869.1">
    <property type="nucleotide sequence ID" value="NZ_UNRR01000015.1"/>
</dbReference>